<dbReference type="EMBL" id="JACEFO010002202">
    <property type="protein sequence ID" value="KAF8673704.1"/>
    <property type="molecule type" value="Genomic_DNA"/>
</dbReference>
<evidence type="ECO:0000313" key="7">
    <source>
        <dbReference type="EMBL" id="KAF8673704.1"/>
    </source>
</evidence>
<protein>
    <recommendedName>
        <fullName evidence="6">NAC domain-containing protein</fullName>
    </recommendedName>
</protein>
<dbReference type="Gene3D" id="2.170.150.80">
    <property type="entry name" value="NAC domain"/>
    <property type="match status" value="1"/>
</dbReference>
<evidence type="ECO:0000256" key="4">
    <source>
        <dbReference type="ARBA" id="ARBA00023242"/>
    </source>
</evidence>
<feature type="region of interest" description="Disordered" evidence="5">
    <location>
        <begin position="385"/>
        <end position="436"/>
    </location>
</feature>
<evidence type="ECO:0000256" key="2">
    <source>
        <dbReference type="ARBA" id="ARBA00023125"/>
    </source>
</evidence>
<dbReference type="Pfam" id="PF02365">
    <property type="entry name" value="NAM"/>
    <property type="match status" value="1"/>
</dbReference>
<proteinExistence type="predicted"/>
<gene>
    <name evidence="7" type="ORF">HU200_048453</name>
</gene>
<dbReference type="OrthoDB" id="692148at2759"/>
<keyword evidence="2" id="KW-0238">DNA-binding</keyword>
<dbReference type="PANTHER" id="PTHR31719:SF179">
    <property type="entry name" value="OS08G0148400 PROTEIN"/>
    <property type="match status" value="1"/>
</dbReference>
<keyword evidence="4" id="KW-0539">Nucleus</keyword>
<dbReference type="GO" id="GO:0003677">
    <property type="term" value="F:DNA binding"/>
    <property type="evidence" value="ECO:0007669"/>
    <property type="project" value="UniProtKB-KW"/>
</dbReference>
<accession>A0A835E9A1</accession>
<dbReference type="InterPro" id="IPR036093">
    <property type="entry name" value="NAC_dom_sf"/>
</dbReference>
<keyword evidence="8" id="KW-1185">Reference proteome</keyword>
<dbReference type="Proteomes" id="UP000636709">
    <property type="component" value="Unassembled WGS sequence"/>
</dbReference>
<dbReference type="PANTHER" id="PTHR31719">
    <property type="entry name" value="NAC TRANSCRIPTION FACTOR 56"/>
    <property type="match status" value="1"/>
</dbReference>
<dbReference type="InterPro" id="IPR003441">
    <property type="entry name" value="NAC-dom"/>
</dbReference>
<feature type="region of interest" description="Disordered" evidence="5">
    <location>
        <begin position="77"/>
        <end position="99"/>
    </location>
</feature>
<dbReference type="PROSITE" id="PS51005">
    <property type="entry name" value="NAC"/>
    <property type="match status" value="1"/>
</dbReference>
<evidence type="ECO:0000313" key="8">
    <source>
        <dbReference type="Proteomes" id="UP000636709"/>
    </source>
</evidence>
<evidence type="ECO:0000256" key="3">
    <source>
        <dbReference type="ARBA" id="ARBA00023163"/>
    </source>
</evidence>
<sequence>MFSEYMMNNFFVLPAMAEPSHYRYQPYVAPTPFAQDATPPPLLVPMQTTRAEPFFHPQTQIQGANVSAEEAMIVHAFPDTEKDQGDTTPTPRRRGRPRKNAIVAAAATKPNKRAAVQSDQATSHQAASATAMSGQVQIPLPLPDQATSVVEVLVQHPNQAALLATSNQTAQCTNPMPWVYQEQWQLQPTYNNNTLSTGAQAIAVVEQEAMPPYADTSAEGVRFQPTDKELIFYLMLKYAVREMPVDFFKEFDVYQAYPEKSRDVCGVVNGCWYAFSPRDRKYKNGHRPKRSVVEAGGRHLGYWKSNTKLTSVCSRADGSEIGTVASLTFHLGNQPHGTQTPWKMREYAIPKNQHAPDGSAMRLNDWVLCKLFYKERVIATRKRESQLGEAAENDSGDSESSGDEGGDESIQVGSTVDQTPEDSEQDLRVEDYLVVG</sequence>
<feature type="domain" description="NAC" evidence="6">
    <location>
        <begin position="217"/>
        <end position="374"/>
    </location>
</feature>
<evidence type="ECO:0000256" key="1">
    <source>
        <dbReference type="ARBA" id="ARBA00023015"/>
    </source>
</evidence>
<dbReference type="Gramene" id="Dexi9A01G0043480.1">
    <property type="protein sequence ID" value="Dexi9A01G0043480.1:cds"/>
    <property type="gene ID" value="Dexi9A01G0043480"/>
</dbReference>
<organism evidence="7 8">
    <name type="scientific">Digitaria exilis</name>
    <dbReference type="NCBI Taxonomy" id="1010633"/>
    <lineage>
        <taxon>Eukaryota</taxon>
        <taxon>Viridiplantae</taxon>
        <taxon>Streptophyta</taxon>
        <taxon>Embryophyta</taxon>
        <taxon>Tracheophyta</taxon>
        <taxon>Spermatophyta</taxon>
        <taxon>Magnoliopsida</taxon>
        <taxon>Liliopsida</taxon>
        <taxon>Poales</taxon>
        <taxon>Poaceae</taxon>
        <taxon>PACMAD clade</taxon>
        <taxon>Panicoideae</taxon>
        <taxon>Panicodae</taxon>
        <taxon>Paniceae</taxon>
        <taxon>Anthephorinae</taxon>
        <taxon>Digitaria</taxon>
    </lineage>
</organism>
<dbReference type="SUPFAM" id="SSF101941">
    <property type="entry name" value="NAC domain"/>
    <property type="match status" value="1"/>
</dbReference>
<feature type="compositionally biased region" description="Acidic residues" evidence="5">
    <location>
        <begin position="391"/>
        <end position="407"/>
    </location>
</feature>
<keyword evidence="1" id="KW-0805">Transcription regulation</keyword>
<keyword evidence="3" id="KW-0804">Transcription</keyword>
<reference evidence="7" key="1">
    <citation type="submission" date="2020-07" db="EMBL/GenBank/DDBJ databases">
        <title>Genome sequence and genetic diversity analysis of an under-domesticated orphan crop, white fonio (Digitaria exilis).</title>
        <authorList>
            <person name="Bennetzen J.L."/>
            <person name="Chen S."/>
            <person name="Ma X."/>
            <person name="Wang X."/>
            <person name="Yssel A.E.J."/>
            <person name="Chaluvadi S.R."/>
            <person name="Johnson M."/>
            <person name="Gangashetty P."/>
            <person name="Hamidou F."/>
            <person name="Sanogo M.D."/>
            <person name="Zwaenepoel A."/>
            <person name="Wallace J."/>
            <person name="Van De Peer Y."/>
            <person name="Van Deynze A."/>
        </authorList>
    </citation>
    <scope>NUCLEOTIDE SEQUENCE</scope>
    <source>
        <tissue evidence="7">Leaves</tissue>
    </source>
</reference>
<name>A0A835E9A1_9POAL</name>
<evidence type="ECO:0000256" key="5">
    <source>
        <dbReference type="SAM" id="MobiDB-lite"/>
    </source>
</evidence>
<comment type="caution">
    <text evidence="7">The sequence shown here is derived from an EMBL/GenBank/DDBJ whole genome shotgun (WGS) entry which is preliminary data.</text>
</comment>
<feature type="compositionally biased region" description="Basic and acidic residues" evidence="5">
    <location>
        <begin position="425"/>
        <end position="436"/>
    </location>
</feature>
<dbReference type="GO" id="GO:0006355">
    <property type="term" value="P:regulation of DNA-templated transcription"/>
    <property type="evidence" value="ECO:0007669"/>
    <property type="project" value="InterPro"/>
</dbReference>
<evidence type="ECO:0000259" key="6">
    <source>
        <dbReference type="PROSITE" id="PS51005"/>
    </source>
</evidence>
<dbReference type="AlphaFoldDB" id="A0A835E9A1"/>